<reference evidence="1" key="1">
    <citation type="submission" date="2020-12" db="EMBL/GenBank/DDBJ databases">
        <title>Metabolic potential, ecology and presence of endohyphal bacteria is reflected in genomic diversity of Mucoromycotina.</title>
        <authorList>
            <person name="Muszewska A."/>
            <person name="Okrasinska A."/>
            <person name="Steczkiewicz K."/>
            <person name="Drgas O."/>
            <person name="Orlowska M."/>
            <person name="Perlinska-Lenart U."/>
            <person name="Aleksandrzak-Piekarczyk T."/>
            <person name="Szatraj K."/>
            <person name="Zielenkiewicz U."/>
            <person name="Pilsyk S."/>
            <person name="Malc E."/>
            <person name="Mieczkowski P."/>
            <person name="Kruszewska J.S."/>
            <person name="Biernat P."/>
            <person name="Pawlowska J."/>
        </authorList>
    </citation>
    <scope>NUCLEOTIDE SEQUENCE</scope>
    <source>
        <strain evidence="1">WA0000067209</strain>
    </source>
</reference>
<dbReference type="AlphaFoldDB" id="A0A8H7U9Z5"/>
<keyword evidence="2" id="KW-1185">Reference proteome</keyword>
<gene>
    <name evidence="1" type="ORF">INT43_005292</name>
</gene>
<protein>
    <submittedName>
        <fullName evidence="1">Uncharacterized protein</fullName>
    </submittedName>
</protein>
<organism evidence="1 2">
    <name type="scientific">Mortierella isabellina</name>
    <name type="common">Filamentous fungus</name>
    <name type="synonym">Umbelopsis isabellina</name>
    <dbReference type="NCBI Taxonomy" id="91625"/>
    <lineage>
        <taxon>Eukaryota</taxon>
        <taxon>Fungi</taxon>
        <taxon>Fungi incertae sedis</taxon>
        <taxon>Mucoromycota</taxon>
        <taxon>Mucoromycotina</taxon>
        <taxon>Umbelopsidomycetes</taxon>
        <taxon>Umbelopsidales</taxon>
        <taxon>Umbelopsidaceae</taxon>
        <taxon>Umbelopsis</taxon>
    </lineage>
</organism>
<proteinExistence type="predicted"/>
<name>A0A8H7U9Z5_MORIS</name>
<sequence>MVDLEFTEVIVSQDTELPRKVHTLRQGEQTLDYFEKLVLLRTRIQHQIPIIALERLDDKKAPMRCQTHITIGSAVPLGANDNC</sequence>
<comment type="caution">
    <text evidence="1">The sequence shown here is derived from an EMBL/GenBank/DDBJ whole genome shotgun (WGS) entry which is preliminary data.</text>
</comment>
<evidence type="ECO:0000313" key="1">
    <source>
        <dbReference type="EMBL" id="KAG2173872.1"/>
    </source>
</evidence>
<accession>A0A8H7U9Z5</accession>
<dbReference type="EMBL" id="JAEPQZ010000014">
    <property type="protein sequence ID" value="KAG2173872.1"/>
    <property type="molecule type" value="Genomic_DNA"/>
</dbReference>
<dbReference type="Proteomes" id="UP000654370">
    <property type="component" value="Unassembled WGS sequence"/>
</dbReference>
<evidence type="ECO:0000313" key="2">
    <source>
        <dbReference type="Proteomes" id="UP000654370"/>
    </source>
</evidence>